<dbReference type="OrthoDB" id="3173471at2"/>
<accession>A0A5F2EML0</accession>
<sequence>MRTPRPVPEHLRDRTFSLQEARAAGISGRMLEHDRFREVYPRVYCLAELDISSTERIAAARRNLPDDARTTHVTRLRELGYEHGELEPLHFVVPRDLHLVVEGITLHRTVRMPPNDGAGVCAEAVFVSLATTERLIDLIVIGDWMLRTGHMSLESLGEFVRTSAWRPGAAEVLVVMPNLDARSCSPKESGTRSILAFAGLPTPEVNAEIHDSAGVLVGIGDLVYRRWKLLIEYEGRQHALDVSQFARDIDRYGGFRSIGWDYFQVTNERLARPRAMVLRVHGLLLRRGYDGPAPAFGARWSSLFAPLTPRRGAYATV</sequence>
<protein>
    <submittedName>
        <fullName evidence="1">Uncharacterized protein</fullName>
    </submittedName>
</protein>
<organism evidence="1 2">
    <name type="scientific">Aeromicrobium chenweiae</name>
    <dbReference type="NCBI Taxonomy" id="2079793"/>
    <lineage>
        <taxon>Bacteria</taxon>
        <taxon>Bacillati</taxon>
        <taxon>Actinomycetota</taxon>
        <taxon>Actinomycetes</taxon>
        <taxon>Propionibacteriales</taxon>
        <taxon>Nocardioidaceae</taxon>
        <taxon>Aeromicrobium</taxon>
    </lineage>
</organism>
<dbReference type="RefSeq" id="WP_108577042.1">
    <property type="nucleotide sequence ID" value="NZ_CP026952.1"/>
</dbReference>
<evidence type="ECO:0000313" key="2">
    <source>
        <dbReference type="Proteomes" id="UP000244384"/>
    </source>
</evidence>
<accession>A0A2S0WJ81</accession>
<dbReference type="EMBL" id="CP026952">
    <property type="protein sequence ID" value="AWB91396.1"/>
    <property type="molecule type" value="Genomic_DNA"/>
</dbReference>
<dbReference type="AlphaFoldDB" id="A0A2S0WJ81"/>
<reference evidence="2" key="1">
    <citation type="submission" date="2018-01" db="EMBL/GenBank/DDBJ databases">
        <authorList>
            <person name="Li J."/>
        </authorList>
    </citation>
    <scope>NUCLEOTIDE SEQUENCE [LARGE SCALE GENOMIC DNA]</scope>
    <source>
        <strain evidence="2">592</strain>
    </source>
</reference>
<proteinExistence type="predicted"/>
<name>A0A2S0WJ81_9ACTN</name>
<dbReference type="KEGG" id="aez:C3E78_03710"/>
<keyword evidence="2" id="KW-1185">Reference proteome</keyword>
<evidence type="ECO:0000313" key="1">
    <source>
        <dbReference type="EMBL" id="AWB91396.1"/>
    </source>
</evidence>
<gene>
    <name evidence="1" type="ORF">C3E78_03710</name>
</gene>
<dbReference type="Proteomes" id="UP000244384">
    <property type="component" value="Chromosome"/>
</dbReference>